<dbReference type="STRING" id="755732.Fluta_2461"/>
<dbReference type="InterPro" id="IPR000462">
    <property type="entry name" value="CDP-OH_P_trans"/>
</dbReference>
<dbReference type="InterPro" id="IPR050324">
    <property type="entry name" value="CDP-alcohol_PTase-I"/>
</dbReference>
<evidence type="ECO:0000256" key="10">
    <source>
        <dbReference type="ARBA" id="ARBA00023264"/>
    </source>
</evidence>
<keyword evidence="5 12" id="KW-0812">Transmembrane</keyword>
<evidence type="ECO:0000256" key="12">
    <source>
        <dbReference type="SAM" id="Phobius"/>
    </source>
</evidence>
<evidence type="ECO:0000256" key="8">
    <source>
        <dbReference type="ARBA" id="ARBA00023136"/>
    </source>
</evidence>
<gene>
    <name evidence="13" type="ordered locus">Fluta_2461</name>
</gene>
<evidence type="ECO:0000313" key="13">
    <source>
        <dbReference type="EMBL" id="AEA44446.1"/>
    </source>
</evidence>
<name>F2ID52_FLUTR</name>
<dbReference type="KEGG" id="fte:Fluta_2461"/>
<keyword evidence="3" id="KW-0444">Lipid biosynthesis</keyword>
<evidence type="ECO:0000256" key="9">
    <source>
        <dbReference type="ARBA" id="ARBA00023209"/>
    </source>
</evidence>
<keyword evidence="6 12" id="KW-1133">Transmembrane helix</keyword>
<evidence type="ECO:0000256" key="3">
    <source>
        <dbReference type="ARBA" id="ARBA00022516"/>
    </source>
</evidence>
<keyword evidence="4 11" id="KW-0808">Transferase</keyword>
<keyword evidence="14" id="KW-1185">Reference proteome</keyword>
<dbReference type="PANTHER" id="PTHR14269">
    <property type="entry name" value="CDP-DIACYLGLYCEROL--GLYCEROL-3-PHOSPHATE 3-PHOSPHATIDYLTRANSFERASE-RELATED"/>
    <property type="match status" value="1"/>
</dbReference>
<organism evidence="13 14">
    <name type="scientific">Fluviicola taffensis (strain DSM 16823 / NCIMB 13979 / RW262)</name>
    <dbReference type="NCBI Taxonomy" id="755732"/>
    <lineage>
        <taxon>Bacteria</taxon>
        <taxon>Pseudomonadati</taxon>
        <taxon>Bacteroidota</taxon>
        <taxon>Flavobacteriia</taxon>
        <taxon>Flavobacteriales</taxon>
        <taxon>Crocinitomicaceae</taxon>
        <taxon>Fluviicola</taxon>
    </lineage>
</organism>
<dbReference type="HOGENOM" id="CLU_049944_3_0_10"/>
<keyword evidence="8 12" id="KW-0472">Membrane</keyword>
<dbReference type="GO" id="GO:0016020">
    <property type="term" value="C:membrane"/>
    <property type="evidence" value="ECO:0007669"/>
    <property type="project" value="UniProtKB-SubCell"/>
</dbReference>
<comment type="subcellular location">
    <subcellularLocation>
        <location evidence="1">Membrane</location>
        <topology evidence="1">Multi-pass membrane protein</topology>
    </subcellularLocation>
</comment>
<dbReference type="AlphaFoldDB" id="F2ID52"/>
<dbReference type="GO" id="GO:0016780">
    <property type="term" value="F:phosphotransferase activity, for other substituted phosphate groups"/>
    <property type="evidence" value="ECO:0007669"/>
    <property type="project" value="InterPro"/>
</dbReference>
<dbReference type="GO" id="GO:0008654">
    <property type="term" value="P:phospholipid biosynthetic process"/>
    <property type="evidence" value="ECO:0007669"/>
    <property type="project" value="UniProtKB-KW"/>
</dbReference>
<comment type="similarity">
    <text evidence="2 11">Belongs to the CDP-alcohol phosphatidyltransferase class-I family.</text>
</comment>
<feature type="transmembrane region" description="Helical" evidence="12">
    <location>
        <begin position="152"/>
        <end position="171"/>
    </location>
</feature>
<feature type="transmembrane region" description="Helical" evidence="12">
    <location>
        <begin position="183"/>
        <end position="203"/>
    </location>
</feature>
<feature type="transmembrane region" description="Helical" evidence="12">
    <location>
        <begin position="215"/>
        <end position="238"/>
    </location>
</feature>
<dbReference type="RefSeq" id="WP_013687216.1">
    <property type="nucleotide sequence ID" value="NC_015321.1"/>
</dbReference>
<dbReference type="EMBL" id="CP002542">
    <property type="protein sequence ID" value="AEA44446.1"/>
    <property type="molecule type" value="Genomic_DNA"/>
</dbReference>
<evidence type="ECO:0000256" key="4">
    <source>
        <dbReference type="ARBA" id="ARBA00022679"/>
    </source>
</evidence>
<evidence type="ECO:0000256" key="6">
    <source>
        <dbReference type="ARBA" id="ARBA00022989"/>
    </source>
</evidence>
<evidence type="ECO:0000256" key="2">
    <source>
        <dbReference type="ARBA" id="ARBA00010441"/>
    </source>
</evidence>
<evidence type="ECO:0000256" key="1">
    <source>
        <dbReference type="ARBA" id="ARBA00004141"/>
    </source>
</evidence>
<keyword evidence="10" id="KW-1208">Phospholipid metabolism</keyword>
<reference evidence="13 14" key="1">
    <citation type="journal article" date="2011" name="Stand. Genomic Sci.">
        <title>Complete genome sequence of the gliding freshwater bacterium Fluviicola taffensis type strain (RW262).</title>
        <authorList>
            <person name="Woyke T."/>
            <person name="Chertkov O."/>
            <person name="Lapidus A."/>
            <person name="Nolan M."/>
            <person name="Lucas S."/>
            <person name="Del Rio T.G."/>
            <person name="Tice H."/>
            <person name="Cheng J.F."/>
            <person name="Tapia R."/>
            <person name="Han C."/>
            <person name="Goodwin L."/>
            <person name="Pitluck S."/>
            <person name="Liolios K."/>
            <person name="Pagani I."/>
            <person name="Ivanova N."/>
            <person name="Huntemann M."/>
            <person name="Mavromatis K."/>
            <person name="Mikhailova N."/>
            <person name="Pati A."/>
            <person name="Chen A."/>
            <person name="Palaniappan K."/>
            <person name="Land M."/>
            <person name="Hauser L."/>
            <person name="Brambilla E.M."/>
            <person name="Rohde M."/>
            <person name="Mwirichia R."/>
            <person name="Sikorski J."/>
            <person name="Tindall B.J."/>
            <person name="Goker M."/>
            <person name="Bristow J."/>
            <person name="Eisen J.A."/>
            <person name="Markowitz V."/>
            <person name="Hugenholtz P."/>
            <person name="Klenk H.P."/>
            <person name="Kyrpides N.C."/>
        </authorList>
    </citation>
    <scope>NUCLEOTIDE SEQUENCE [LARGE SCALE GENOMIC DNA]</scope>
    <source>
        <strain evidence="14">DSM 16823 / RW262 / RW262</strain>
    </source>
</reference>
<evidence type="ECO:0000313" key="14">
    <source>
        <dbReference type="Proteomes" id="UP000007463"/>
    </source>
</evidence>
<sequence precursor="true">MKMFNIPNLITASNMLCGVFAIILAFAGRIDIAPYFIFLAAVLDFFDGFVARLLKQQGELGKQLDSLADMISFGLAPGLIILVTLIFATTALDPHNLLFGDNRELGGLLWNSGEFITTNTIVEMGDNGVPLTFRVAMAISNWKSNFFDWGTINWLPFVGLIIPFFSLFRLAKFNIDTRQSESFIGLPTPANTIFFMAFPLLLTQYGGTTGWEHDLIMWLIQPIVLIPIIVVMSVLLVSELPLFALKFKNFKWKGNGTRYIFLISCGILISTLLIWSIPIIVLLYLLLSFIQHILRKKTNA</sequence>
<proteinExistence type="inferred from homology"/>
<feature type="transmembrane region" description="Helical" evidence="12">
    <location>
        <begin position="7"/>
        <end position="26"/>
    </location>
</feature>
<dbReference type="InterPro" id="IPR048254">
    <property type="entry name" value="CDP_ALCOHOL_P_TRANSF_CS"/>
</dbReference>
<reference evidence="14" key="2">
    <citation type="submission" date="2011-02" db="EMBL/GenBank/DDBJ databases">
        <title>The complete genome of Fluviicola taffensis DSM 16823.</title>
        <authorList>
            <consortium name="US DOE Joint Genome Institute (JGI-PGF)"/>
            <person name="Lucas S."/>
            <person name="Copeland A."/>
            <person name="Lapidus A."/>
            <person name="Bruce D."/>
            <person name="Goodwin L."/>
            <person name="Pitluck S."/>
            <person name="Kyrpides N."/>
            <person name="Mavromatis K."/>
            <person name="Ivanova N."/>
            <person name="Mikhailova N."/>
            <person name="Pagani I."/>
            <person name="Chertkov O."/>
            <person name="Detter J.C."/>
            <person name="Han C."/>
            <person name="Tapia R."/>
            <person name="Land M."/>
            <person name="Hauser L."/>
            <person name="Markowitz V."/>
            <person name="Cheng J.-F."/>
            <person name="Hugenholtz P."/>
            <person name="Woyke T."/>
            <person name="Wu D."/>
            <person name="Tindall B."/>
            <person name="Pomrenke H.G."/>
            <person name="Brambilla E."/>
            <person name="Klenk H.-P."/>
            <person name="Eisen J.A."/>
        </authorList>
    </citation>
    <scope>NUCLEOTIDE SEQUENCE [LARGE SCALE GENOMIC DNA]</scope>
    <source>
        <strain evidence="14">DSM 16823 / RW262 / RW262</strain>
    </source>
</reference>
<feature type="transmembrane region" description="Helical" evidence="12">
    <location>
        <begin position="66"/>
        <end position="88"/>
    </location>
</feature>
<dbReference type="OrthoDB" id="9777147at2"/>
<feature type="transmembrane region" description="Helical" evidence="12">
    <location>
        <begin position="259"/>
        <end position="287"/>
    </location>
</feature>
<dbReference type="Gene3D" id="1.20.120.1760">
    <property type="match status" value="1"/>
</dbReference>
<protein>
    <submittedName>
        <fullName evidence="13">CDP-alcohol phosphatidyltransferase</fullName>
    </submittedName>
</protein>
<dbReference type="eggNOG" id="COG1183">
    <property type="taxonomic scope" value="Bacteria"/>
</dbReference>
<evidence type="ECO:0000256" key="5">
    <source>
        <dbReference type="ARBA" id="ARBA00022692"/>
    </source>
</evidence>
<dbReference type="PANTHER" id="PTHR14269:SF61">
    <property type="entry name" value="CDP-DIACYLGLYCEROL--SERINE O-PHOSPHATIDYLTRANSFERASE"/>
    <property type="match status" value="1"/>
</dbReference>
<feature type="transmembrane region" description="Helical" evidence="12">
    <location>
        <begin position="32"/>
        <end position="54"/>
    </location>
</feature>
<keyword evidence="7" id="KW-0443">Lipid metabolism</keyword>
<dbReference type="InterPro" id="IPR043130">
    <property type="entry name" value="CDP-OH_PTrfase_TM_dom"/>
</dbReference>
<evidence type="ECO:0000256" key="7">
    <source>
        <dbReference type="ARBA" id="ARBA00023098"/>
    </source>
</evidence>
<accession>F2ID52</accession>
<dbReference type="PROSITE" id="PS00379">
    <property type="entry name" value="CDP_ALCOHOL_P_TRANSF"/>
    <property type="match status" value="1"/>
</dbReference>
<dbReference type="Proteomes" id="UP000007463">
    <property type="component" value="Chromosome"/>
</dbReference>
<dbReference type="Pfam" id="PF01066">
    <property type="entry name" value="CDP-OH_P_transf"/>
    <property type="match status" value="1"/>
</dbReference>
<evidence type="ECO:0000256" key="11">
    <source>
        <dbReference type="RuleBase" id="RU003750"/>
    </source>
</evidence>
<keyword evidence="9" id="KW-0594">Phospholipid biosynthesis</keyword>